<comment type="caution">
    <text evidence="3">The sequence shown here is derived from an EMBL/GenBank/DDBJ whole genome shotgun (WGS) entry which is preliminary data.</text>
</comment>
<keyword evidence="1" id="KW-0472">Membrane</keyword>
<dbReference type="Proteomes" id="UP000185598">
    <property type="component" value="Unassembled WGS sequence"/>
</dbReference>
<sequence length="70" mass="7814">MSPRDKQSAIAAGVIILGFGLAMLFLPNIVLWIGQFSPLLAAAVGSAVLLSFFLIFWLRARYQRRHPDDR</sequence>
<dbReference type="STRING" id="887144.BJF91_21945"/>
<keyword evidence="4" id="KW-1185">Reference proteome</keyword>
<dbReference type="GO" id="GO:0008233">
    <property type="term" value="F:peptidase activity"/>
    <property type="evidence" value="ECO:0007669"/>
    <property type="project" value="UniProtKB-KW"/>
</dbReference>
<dbReference type="GO" id="GO:0006508">
    <property type="term" value="P:proteolysis"/>
    <property type="evidence" value="ECO:0007669"/>
    <property type="project" value="UniProtKB-KW"/>
</dbReference>
<reference evidence="3 4" key="1">
    <citation type="submission" date="2016-09" db="EMBL/GenBank/DDBJ databases">
        <title>Rhizobium oryziradicis sp. nov., isolated from the root of rice.</title>
        <authorList>
            <person name="Zhao J."/>
            <person name="Zhang X."/>
        </authorList>
    </citation>
    <scope>NUCLEOTIDE SEQUENCE [LARGE SCALE GENOMIC DNA]</scope>
    <source>
        <strain evidence="3 4">14971</strain>
    </source>
</reference>
<gene>
    <name evidence="3" type="ORF">BJF91_21945</name>
    <name evidence="2" type="ORF">GGQ71_001011</name>
</gene>
<name>A0A1Q9A541_9HYPH</name>
<accession>A0A1Q9A541</accession>
<feature type="transmembrane region" description="Helical" evidence="1">
    <location>
        <begin position="39"/>
        <end position="58"/>
    </location>
</feature>
<evidence type="ECO:0000313" key="5">
    <source>
        <dbReference type="Proteomes" id="UP000544107"/>
    </source>
</evidence>
<dbReference type="RefSeq" id="WP_075615457.1">
    <property type="nucleotide sequence ID" value="NZ_JACIED010000001.1"/>
</dbReference>
<organism evidence="3 4">
    <name type="scientific">Allorhizobium taibaishanense</name>
    <dbReference type="NCBI Taxonomy" id="887144"/>
    <lineage>
        <taxon>Bacteria</taxon>
        <taxon>Pseudomonadati</taxon>
        <taxon>Pseudomonadota</taxon>
        <taxon>Alphaproteobacteria</taxon>
        <taxon>Hyphomicrobiales</taxon>
        <taxon>Rhizobiaceae</taxon>
        <taxon>Rhizobium/Agrobacterium group</taxon>
        <taxon>Allorhizobium</taxon>
    </lineage>
</organism>
<reference evidence="2 5" key="2">
    <citation type="submission" date="2020-08" db="EMBL/GenBank/DDBJ databases">
        <title>Genomic Encyclopedia of Type Strains, Phase IV (KMG-IV): sequencing the most valuable type-strain genomes for metagenomic binning, comparative biology and taxonomic classification.</title>
        <authorList>
            <person name="Goeker M."/>
        </authorList>
    </citation>
    <scope>NUCLEOTIDE SEQUENCE [LARGE SCALE GENOMIC DNA]</scope>
    <source>
        <strain evidence="2 5">DSM 100021</strain>
    </source>
</reference>
<evidence type="ECO:0000313" key="4">
    <source>
        <dbReference type="Proteomes" id="UP000185598"/>
    </source>
</evidence>
<keyword evidence="2" id="KW-0378">Hydrolase</keyword>
<dbReference type="Proteomes" id="UP000544107">
    <property type="component" value="Unassembled WGS sequence"/>
</dbReference>
<evidence type="ECO:0000313" key="2">
    <source>
        <dbReference type="EMBL" id="MBB4006775.1"/>
    </source>
</evidence>
<keyword evidence="1" id="KW-0812">Transmembrane</keyword>
<keyword evidence="2" id="KW-0645">Protease</keyword>
<protein>
    <submittedName>
        <fullName evidence="2">Membrane protein implicated in regulation of membrane protease activity</fullName>
    </submittedName>
</protein>
<dbReference type="OrthoDB" id="8451465at2"/>
<dbReference type="EMBL" id="MKIN01000022">
    <property type="protein sequence ID" value="OLP49671.1"/>
    <property type="molecule type" value="Genomic_DNA"/>
</dbReference>
<feature type="transmembrane region" description="Helical" evidence="1">
    <location>
        <begin position="12"/>
        <end position="33"/>
    </location>
</feature>
<evidence type="ECO:0000256" key="1">
    <source>
        <dbReference type="SAM" id="Phobius"/>
    </source>
</evidence>
<proteinExistence type="predicted"/>
<keyword evidence="1" id="KW-1133">Transmembrane helix</keyword>
<evidence type="ECO:0000313" key="3">
    <source>
        <dbReference type="EMBL" id="OLP49671.1"/>
    </source>
</evidence>
<dbReference type="EMBL" id="JACIED010000001">
    <property type="protein sequence ID" value="MBB4006775.1"/>
    <property type="molecule type" value="Genomic_DNA"/>
</dbReference>
<dbReference type="AlphaFoldDB" id="A0A1Q9A541"/>